<reference evidence="3" key="1">
    <citation type="submission" date="2019-11" db="EMBL/GenBank/DDBJ databases">
        <title>Genomic insights into an expanded diversity of filamentous marine cyanobacteria reveals the extraordinary biosynthetic potential of Moorea and Okeania.</title>
        <authorList>
            <person name="Ferreira Leao T."/>
            <person name="Wang M."/>
            <person name="Moss N."/>
            <person name="Da Silva R."/>
            <person name="Sanders J."/>
            <person name="Nurk S."/>
            <person name="Gurevich A."/>
            <person name="Humphrey G."/>
            <person name="Reher R."/>
            <person name="Zhu Q."/>
            <person name="Belda-Ferre P."/>
            <person name="Glukhov E."/>
            <person name="Rex R."/>
            <person name="Dorrestein P.C."/>
            <person name="Knight R."/>
            <person name="Pevzner P."/>
            <person name="Gerwick W.H."/>
            <person name="Gerwick L."/>
        </authorList>
    </citation>
    <scope>NUCLEOTIDE SEQUENCE</scope>
    <source>
        <strain evidence="3">SIO1C4</strain>
    </source>
</reference>
<evidence type="ECO:0000259" key="2">
    <source>
        <dbReference type="SMART" id="SM01080"/>
    </source>
</evidence>
<accession>A0A6B3N6R7</accession>
<feature type="transmembrane region" description="Helical" evidence="1">
    <location>
        <begin position="446"/>
        <end position="466"/>
    </location>
</feature>
<feature type="transmembrane region" description="Helical" evidence="1">
    <location>
        <begin position="421"/>
        <end position="440"/>
    </location>
</feature>
<dbReference type="EMBL" id="JAAHFQ010000263">
    <property type="protein sequence ID" value="NER28799.1"/>
    <property type="molecule type" value="Genomic_DNA"/>
</dbReference>
<dbReference type="InterPro" id="IPR007890">
    <property type="entry name" value="CHASE2"/>
</dbReference>
<evidence type="ECO:0000256" key="1">
    <source>
        <dbReference type="SAM" id="Phobius"/>
    </source>
</evidence>
<dbReference type="AlphaFoldDB" id="A0A6B3N6R7"/>
<feature type="non-terminal residue" evidence="3">
    <location>
        <position position="1"/>
    </location>
</feature>
<dbReference type="SMART" id="SM01080">
    <property type="entry name" value="CHASE2"/>
    <property type="match status" value="1"/>
</dbReference>
<feature type="transmembrane region" description="Helical" evidence="1">
    <location>
        <begin position="394"/>
        <end position="414"/>
    </location>
</feature>
<keyword evidence="1" id="KW-1133">Transmembrane helix</keyword>
<evidence type="ECO:0000313" key="3">
    <source>
        <dbReference type="EMBL" id="NER28799.1"/>
    </source>
</evidence>
<gene>
    <name evidence="3" type="ORF">F6J89_14465</name>
</gene>
<name>A0A6B3N6R7_9CYAN</name>
<feature type="domain" description="CHASE2" evidence="2">
    <location>
        <begin position="95"/>
        <end position="410"/>
    </location>
</feature>
<sequence>CLEDQFPCATWLPVIFQNPAAIPPTWQGLLESLTNQASANPDPNLTPAVAQSSLLRDRVRAKPRIINGRVSFTKVLLLSVATTFLVILARQLGLLQAVELQAFDHLMRSRPAERPDTRLLVVEVTEADIRAQRKEPGRGSLSDPSLARLLEILESHQPRAIGLDIYRDFPVSKGYPDLAKRLKYSDHFVAVCKVSNPQKSDPGVLPPPEVPKSRQGFADVVIDPDSVLRRHLFSLTLPPTSGCNPSFALSAQLAFRYLETEGILPELTKEKNLKLGDIVFKPLNSRAGGYQNLDARGHQVLLNYRYHTSAEDFVPKVTLSQVLTGKVNPEAVRDKIILIGATAPSANDYFLTPYSADQDSYRKMPGVVVQAQMVSQMISAVLDKRPLLWVLPEWVELLWIWSWSLVGGIIFWCFQSWQRWGLIAIALGSLYALSLVILIQGGWVPLVPPALVLLCAGSAIVAYRTLR</sequence>
<comment type="caution">
    <text evidence="3">The sequence shown here is derived from an EMBL/GenBank/DDBJ whole genome shotgun (WGS) entry which is preliminary data.</text>
</comment>
<dbReference type="Pfam" id="PF05226">
    <property type="entry name" value="CHASE2"/>
    <property type="match status" value="1"/>
</dbReference>
<proteinExistence type="predicted"/>
<feature type="transmembrane region" description="Helical" evidence="1">
    <location>
        <begin position="70"/>
        <end position="89"/>
    </location>
</feature>
<keyword evidence="1" id="KW-0472">Membrane</keyword>
<protein>
    <submittedName>
        <fullName evidence="3">CHASE2 domain-containing protein</fullName>
    </submittedName>
</protein>
<organism evidence="3">
    <name type="scientific">Symploca sp. SIO1C4</name>
    <dbReference type="NCBI Taxonomy" id="2607765"/>
    <lineage>
        <taxon>Bacteria</taxon>
        <taxon>Bacillati</taxon>
        <taxon>Cyanobacteriota</taxon>
        <taxon>Cyanophyceae</taxon>
        <taxon>Coleofasciculales</taxon>
        <taxon>Coleofasciculaceae</taxon>
        <taxon>Symploca</taxon>
    </lineage>
</organism>
<keyword evidence="1" id="KW-0812">Transmembrane</keyword>